<dbReference type="Gene3D" id="3.30.1490.20">
    <property type="entry name" value="ATP-grasp fold, A domain"/>
    <property type="match status" value="1"/>
</dbReference>
<dbReference type="PANTHER" id="PTHR11815">
    <property type="entry name" value="SUCCINYL-COA SYNTHETASE BETA CHAIN"/>
    <property type="match status" value="1"/>
</dbReference>
<dbReference type="Pfam" id="PF08442">
    <property type="entry name" value="ATP-grasp_2"/>
    <property type="match status" value="1"/>
</dbReference>
<feature type="binding site" evidence="7">
    <location>
        <position position="92"/>
    </location>
    <ligand>
        <name>ATP</name>
        <dbReference type="ChEBI" id="CHEBI:30616"/>
    </ligand>
</feature>
<name>A0A2R6B133_9ARCH</name>
<dbReference type="GO" id="GO:0006099">
    <property type="term" value="P:tricarboxylic acid cycle"/>
    <property type="evidence" value="ECO:0007669"/>
    <property type="project" value="UniProtKB-UniRule"/>
</dbReference>
<dbReference type="PIRSF" id="PIRSF001554">
    <property type="entry name" value="SucCS_beta"/>
    <property type="match status" value="1"/>
</dbReference>
<evidence type="ECO:0000313" key="9">
    <source>
        <dbReference type="EMBL" id="PSN92303.1"/>
    </source>
</evidence>
<accession>A0A2R6B133</accession>
<dbReference type="FunFam" id="3.40.50.261:FF:000007">
    <property type="entry name" value="Succinate--CoA ligase [ADP-forming] subunit beta"/>
    <property type="match status" value="1"/>
</dbReference>
<dbReference type="InterPro" id="IPR016102">
    <property type="entry name" value="Succinyl-CoA_synth-like"/>
</dbReference>
<evidence type="ECO:0000256" key="7">
    <source>
        <dbReference type="HAMAP-Rule" id="MF_00558"/>
    </source>
</evidence>
<dbReference type="GO" id="GO:0000287">
    <property type="term" value="F:magnesium ion binding"/>
    <property type="evidence" value="ECO:0007669"/>
    <property type="project" value="UniProtKB-UniRule"/>
</dbReference>
<comment type="pathway">
    <text evidence="7">Carbohydrate metabolism; tricarboxylic acid cycle; succinate from succinyl-CoA (ligase route): step 1/1.</text>
</comment>
<comment type="similarity">
    <text evidence="7">Belongs to the succinate/malate CoA ligase beta subunit family.</text>
</comment>
<feature type="binding site" evidence="7">
    <location>
        <begin position="53"/>
        <end position="55"/>
    </location>
    <ligand>
        <name>ATP</name>
        <dbReference type="ChEBI" id="CHEBI:30616"/>
    </ligand>
</feature>
<comment type="function">
    <text evidence="7">Succinyl-CoA synthetase functions in the citric acid cycle (TCA), coupling the hydrolysis of succinyl-CoA to the synthesis of either ATP or GTP and thus represents the only step of substrate-level phosphorylation in the TCA. The beta subunit provides nucleotide specificity of the enzyme and binds the substrate succinate, while the binding sites for coenzyme A and phosphate are found in the alpha subunit.</text>
</comment>
<dbReference type="NCBIfam" id="TIGR01016">
    <property type="entry name" value="sucCoAbeta"/>
    <property type="match status" value="1"/>
</dbReference>
<dbReference type="InterPro" id="IPR013650">
    <property type="entry name" value="ATP-grasp_succ-CoA_synth-type"/>
</dbReference>
<keyword evidence="1 7" id="KW-0816">Tricarboxylic acid cycle</keyword>
<evidence type="ECO:0000256" key="4">
    <source>
        <dbReference type="ARBA" id="ARBA00022741"/>
    </source>
</evidence>
<dbReference type="InterPro" id="IPR013815">
    <property type="entry name" value="ATP_grasp_subdomain_1"/>
</dbReference>
<proteinExistence type="inferred from homology"/>
<dbReference type="Proteomes" id="UP000240322">
    <property type="component" value="Unassembled WGS sequence"/>
</dbReference>
<dbReference type="InterPro" id="IPR017866">
    <property type="entry name" value="Succ-CoA_synthase_bsu_CS"/>
</dbReference>
<reference evidence="9 10" key="1">
    <citation type="submission" date="2017-04" db="EMBL/GenBank/DDBJ databases">
        <title>Novel microbial lineages endemic to geothermal iron-oxide mats fill important gaps in the evolutionary history of Archaea.</title>
        <authorList>
            <person name="Jay Z.J."/>
            <person name="Beam J.P."/>
            <person name="Dlakic M."/>
            <person name="Rusch D.B."/>
            <person name="Kozubal M.A."/>
            <person name="Inskeep W.P."/>
        </authorList>
    </citation>
    <scope>NUCLEOTIDE SEQUENCE [LARGE SCALE GENOMIC DNA]</scope>
    <source>
        <strain evidence="9">OSP_D</strain>
    </source>
</reference>
<feature type="binding site" evidence="7">
    <location>
        <position position="192"/>
    </location>
    <ligand>
        <name>Mg(2+)</name>
        <dbReference type="ChEBI" id="CHEBI:18420"/>
    </ligand>
</feature>
<comment type="catalytic activity">
    <reaction evidence="7">
        <text>succinate + ATP + CoA = succinyl-CoA + ADP + phosphate</text>
        <dbReference type="Rhea" id="RHEA:17661"/>
        <dbReference type="ChEBI" id="CHEBI:30031"/>
        <dbReference type="ChEBI" id="CHEBI:30616"/>
        <dbReference type="ChEBI" id="CHEBI:43474"/>
        <dbReference type="ChEBI" id="CHEBI:57287"/>
        <dbReference type="ChEBI" id="CHEBI:57292"/>
        <dbReference type="ChEBI" id="CHEBI:456216"/>
        <dbReference type="EC" id="6.2.1.5"/>
    </reaction>
</comment>
<keyword evidence="4 7" id="KW-0547">Nucleotide-binding</keyword>
<evidence type="ECO:0000256" key="1">
    <source>
        <dbReference type="ARBA" id="ARBA00022532"/>
    </source>
</evidence>
<feature type="binding site" evidence="7">
    <location>
        <position position="95"/>
    </location>
    <ligand>
        <name>ATP</name>
        <dbReference type="ChEBI" id="CHEBI:30616"/>
    </ligand>
</feature>
<comment type="catalytic activity">
    <reaction evidence="7">
        <text>GTP + succinate + CoA = succinyl-CoA + GDP + phosphate</text>
        <dbReference type="Rhea" id="RHEA:22120"/>
        <dbReference type="ChEBI" id="CHEBI:30031"/>
        <dbReference type="ChEBI" id="CHEBI:37565"/>
        <dbReference type="ChEBI" id="CHEBI:43474"/>
        <dbReference type="ChEBI" id="CHEBI:57287"/>
        <dbReference type="ChEBI" id="CHEBI:57292"/>
        <dbReference type="ChEBI" id="CHEBI:58189"/>
    </reaction>
</comment>
<evidence type="ECO:0000256" key="2">
    <source>
        <dbReference type="ARBA" id="ARBA00022598"/>
    </source>
</evidence>
<dbReference type="EC" id="6.2.1.5" evidence="7"/>
<feature type="domain" description="ATP-grasp" evidence="8">
    <location>
        <begin position="9"/>
        <end position="235"/>
    </location>
</feature>
<dbReference type="GO" id="GO:0004776">
    <property type="term" value="F:succinate-CoA ligase (GDP-forming) activity"/>
    <property type="evidence" value="ECO:0007669"/>
    <property type="project" value="RHEA"/>
</dbReference>
<dbReference type="NCBIfam" id="NF001913">
    <property type="entry name" value="PRK00696.1"/>
    <property type="match status" value="1"/>
</dbReference>
<dbReference type="GO" id="GO:0004775">
    <property type="term" value="F:succinate-CoA ligase (ADP-forming) activity"/>
    <property type="evidence" value="ECO:0007669"/>
    <property type="project" value="UniProtKB-UniRule"/>
</dbReference>
<dbReference type="InterPro" id="IPR005811">
    <property type="entry name" value="SUCC_ACL_C"/>
</dbReference>
<feature type="binding site" evidence="7">
    <location>
        <position position="259"/>
    </location>
    <ligand>
        <name>substrate</name>
        <note>ligand shared with subunit alpha</note>
    </ligand>
</feature>
<dbReference type="GO" id="GO:0005524">
    <property type="term" value="F:ATP binding"/>
    <property type="evidence" value="ECO:0007669"/>
    <property type="project" value="UniProtKB-UniRule"/>
</dbReference>
<keyword evidence="3 7" id="KW-0479">Metal-binding</keyword>
<dbReference type="Gene3D" id="3.30.470.20">
    <property type="entry name" value="ATP-grasp fold, B domain"/>
    <property type="match status" value="1"/>
</dbReference>
<dbReference type="PROSITE" id="PS50975">
    <property type="entry name" value="ATP_GRASP"/>
    <property type="match status" value="1"/>
</dbReference>
<dbReference type="EMBL" id="NEXE01000006">
    <property type="protein sequence ID" value="PSN92303.1"/>
    <property type="molecule type" value="Genomic_DNA"/>
</dbReference>
<dbReference type="SUPFAM" id="SSF56059">
    <property type="entry name" value="Glutathione synthetase ATP-binding domain-like"/>
    <property type="match status" value="1"/>
</dbReference>
<keyword evidence="5 7" id="KW-0067">ATP-binding</keyword>
<feature type="binding site" evidence="7">
    <location>
        <position position="206"/>
    </location>
    <ligand>
        <name>Mg(2+)</name>
        <dbReference type="ChEBI" id="CHEBI:18420"/>
    </ligand>
</feature>
<sequence>MKLYEHEAKKIFRDIGIPTPLGEVVTSVEEAKRAYARLAQRSVVVKAQVLVGGRGKAGGIKFASSVEEVESAAKTLLGSEIKGERVGAVLIEPKLDISRELYLGVTWDRSERSPVVIASSEGGVNIEEVAKTKPDAIKRVHVDPEIGFKPFMGRLLASSIGLTGRVLQSFADIASKMYSLFDGFDAELVESNPLALTSQGDIVAADARLNIVDDALFRHKEFSNNSDERLAEYSVLERKARQLGVQYVELDGSIGIIGNGAGLTMATLDLIKYYGGEPANFLDAGGGSSEEEFMQALSILNENPKVRLVFVNILAGITRCDDVARAIVKARSSLGMSKPFVIRLAGTNEEEGRRILAGSGINVFSDMDEAAKKAVEAASKL</sequence>
<feature type="binding site" evidence="7">
    <location>
        <position position="100"/>
    </location>
    <ligand>
        <name>ATP</name>
        <dbReference type="ChEBI" id="CHEBI:30616"/>
    </ligand>
</feature>
<gene>
    <name evidence="7" type="primary">sucC</name>
    <name evidence="9" type="ORF">B9Q03_01345</name>
</gene>
<dbReference type="GO" id="GO:0006104">
    <property type="term" value="P:succinyl-CoA metabolic process"/>
    <property type="evidence" value="ECO:0007669"/>
    <property type="project" value="TreeGrafter"/>
</dbReference>
<evidence type="ECO:0000313" key="10">
    <source>
        <dbReference type="Proteomes" id="UP000240322"/>
    </source>
</evidence>
<keyword evidence="6 7" id="KW-0460">Magnesium</keyword>
<evidence type="ECO:0000256" key="3">
    <source>
        <dbReference type="ARBA" id="ARBA00022723"/>
    </source>
</evidence>
<feature type="binding site" evidence="7">
    <location>
        <begin position="316"/>
        <end position="318"/>
    </location>
    <ligand>
        <name>substrate</name>
        <note>ligand shared with subunit alpha</note>
    </ligand>
</feature>
<dbReference type="PANTHER" id="PTHR11815:SF10">
    <property type="entry name" value="SUCCINATE--COA LIGASE [GDP-FORMING] SUBUNIT BETA, MITOCHONDRIAL"/>
    <property type="match status" value="1"/>
</dbReference>
<dbReference type="AlphaFoldDB" id="A0A2R6B133"/>
<dbReference type="UniPathway" id="UPA00223">
    <property type="reaction ID" value="UER00999"/>
</dbReference>
<dbReference type="GO" id="GO:0042709">
    <property type="term" value="C:succinate-CoA ligase complex"/>
    <property type="evidence" value="ECO:0007669"/>
    <property type="project" value="TreeGrafter"/>
</dbReference>
<dbReference type="PROSITE" id="PS01217">
    <property type="entry name" value="SUCCINYL_COA_LIG_3"/>
    <property type="match status" value="1"/>
</dbReference>
<dbReference type="SUPFAM" id="SSF52210">
    <property type="entry name" value="Succinyl-CoA synthetase domains"/>
    <property type="match status" value="1"/>
</dbReference>
<organism evidence="9 10">
    <name type="scientific">Candidatus Marsarchaeota G2 archaeon OSP_D</name>
    <dbReference type="NCBI Taxonomy" id="1978157"/>
    <lineage>
        <taxon>Archaea</taxon>
        <taxon>Candidatus Marsarchaeota</taxon>
        <taxon>Candidatus Marsarchaeota group 2</taxon>
    </lineage>
</organism>
<dbReference type="HAMAP" id="MF_00558">
    <property type="entry name" value="Succ_CoA_beta"/>
    <property type="match status" value="1"/>
</dbReference>
<keyword evidence="2 7" id="KW-0436">Ligase</keyword>
<feature type="binding site" evidence="7">
    <location>
        <position position="46"/>
    </location>
    <ligand>
        <name>ATP</name>
        <dbReference type="ChEBI" id="CHEBI:30616"/>
    </ligand>
</feature>
<comment type="subunit">
    <text evidence="7">Heterotetramer of two alpha and two beta subunits.</text>
</comment>
<comment type="caution">
    <text evidence="9">The sequence shown here is derived from an EMBL/GenBank/DDBJ whole genome shotgun (WGS) entry which is preliminary data.</text>
</comment>
<dbReference type="FunFam" id="3.30.470.20:FF:000002">
    <property type="entry name" value="Succinate--CoA ligase [ADP-forming] subunit beta"/>
    <property type="match status" value="1"/>
</dbReference>
<evidence type="ECO:0000256" key="5">
    <source>
        <dbReference type="ARBA" id="ARBA00022840"/>
    </source>
</evidence>
<dbReference type="InterPro" id="IPR011761">
    <property type="entry name" value="ATP-grasp"/>
</dbReference>
<dbReference type="Gene3D" id="3.40.50.261">
    <property type="entry name" value="Succinyl-CoA synthetase domains"/>
    <property type="match status" value="1"/>
</dbReference>
<protein>
    <recommendedName>
        <fullName evidence="7">Succinate--CoA ligase [ADP-forming] subunit beta</fullName>
        <ecNumber evidence="7">6.2.1.5</ecNumber>
    </recommendedName>
    <alternativeName>
        <fullName evidence="7">Succinyl-CoA synthetase subunit beta</fullName>
        <shortName evidence="7">SCS-beta</shortName>
    </alternativeName>
</protein>
<evidence type="ECO:0000256" key="6">
    <source>
        <dbReference type="ARBA" id="ARBA00022842"/>
    </source>
</evidence>
<dbReference type="InterPro" id="IPR005809">
    <property type="entry name" value="Succ_CoA_ligase-like_bsu"/>
</dbReference>
<dbReference type="Pfam" id="PF00549">
    <property type="entry name" value="Ligase_CoA"/>
    <property type="match status" value="1"/>
</dbReference>
<comment type="cofactor">
    <cofactor evidence="7">
        <name>Mg(2+)</name>
        <dbReference type="ChEBI" id="CHEBI:18420"/>
    </cofactor>
    <text evidence="7">Binds 1 Mg(2+) ion per subunit.</text>
</comment>
<evidence type="ECO:0000259" key="8">
    <source>
        <dbReference type="PROSITE" id="PS50975"/>
    </source>
</evidence>